<comment type="caution">
    <text evidence="9">The sequence shown here is derived from an EMBL/GenBank/DDBJ whole genome shotgun (WGS) entry which is preliminary data.</text>
</comment>
<feature type="transmembrane region" description="Helical" evidence="7">
    <location>
        <begin position="156"/>
        <end position="174"/>
    </location>
</feature>
<name>A0A537J2V2_9BACT</name>
<dbReference type="Gene3D" id="1.10.3720.10">
    <property type="entry name" value="MetI-like"/>
    <property type="match status" value="1"/>
</dbReference>
<dbReference type="Proteomes" id="UP000320048">
    <property type="component" value="Unassembled WGS sequence"/>
</dbReference>
<organism evidence="9 10">
    <name type="scientific">Candidatus Segetimicrobium genomatis</name>
    <dbReference type="NCBI Taxonomy" id="2569760"/>
    <lineage>
        <taxon>Bacteria</taxon>
        <taxon>Bacillati</taxon>
        <taxon>Candidatus Sysuimicrobiota</taxon>
        <taxon>Candidatus Sysuimicrobiia</taxon>
        <taxon>Candidatus Sysuimicrobiales</taxon>
        <taxon>Candidatus Segetimicrobiaceae</taxon>
        <taxon>Candidatus Segetimicrobium</taxon>
    </lineage>
</organism>
<reference evidence="9 10" key="1">
    <citation type="journal article" date="2019" name="Nat. Microbiol.">
        <title>Mediterranean grassland soil C-N compound turnover is dependent on rainfall and depth, and is mediated by genomically divergent microorganisms.</title>
        <authorList>
            <person name="Diamond S."/>
            <person name="Andeer P.F."/>
            <person name="Li Z."/>
            <person name="Crits-Christoph A."/>
            <person name="Burstein D."/>
            <person name="Anantharaman K."/>
            <person name="Lane K.R."/>
            <person name="Thomas B.C."/>
            <person name="Pan C."/>
            <person name="Northen T.R."/>
            <person name="Banfield J.F."/>
        </authorList>
    </citation>
    <scope>NUCLEOTIDE SEQUENCE [LARGE SCALE GENOMIC DNA]</scope>
    <source>
        <strain evidence="9">NP_7</strain>
    </source>
</reference>
<dbReference type="PROSITE" id="PS50928">
    <property type="entry name" value="ABC_TM1"/>
    <property type="match status" value="1"/>
</dbReference>
<accession>A0A537J2V2</accession>
<dbReference type="GO" id="GO:0005886">
    <property type="term" value="C:plasma membrane"/>
    <property type="evidence" value="ECO:0007669"/>
    <property type="project" value="UniProtKB-SubCell"/>
</dbReference>
<keyword evidence="3" id="KW-1003">Cell membrane</keyword>
<feature type="transmembrane region" description="Helical" evidence="7">
    <location>
        <begin position="205"/>
        <end position="226"/>
    </location>
</feature>
<dbReference type="GO" id="GO:0055085">
    <property type="term" value="P:transmembrane transport"/>
    <property type="evidence" value="ECO:0007669"/>
    <property type="project" value="InterPro"/>
</dbReference>
<evidence type="ECO:0000256" key="1">
    <source>
        <dbReference type="ARBA" id="ARBA00004651"/>
    </source>
</evidence>
<dbReference type="InterPro" id="IPR035906">
    <property type="entry name" value="MetI-like_sf"/>
</dbReference>
<evidence type="ECO:0000256" key="6">
    <source>
        <dbReference type="ARBA" id="ARBA00023136"/>
    </source>
</evidence>
<evidence type="ECO:0000256" key="4">
    <source>
        <dbReference type="ARBA" id="ARBA00022692"/>
    </source>
</evidence>
<evidence type="ECO:0000313" key="10">
    <source>
        <dbReference type="Proteomes" id="UP000320048"/>
    </source>
</evidence>
<proteinExistence type="inferred from homology"/>
<dbReference type="EMBL" id="VBAO01000420">
    <property type="protein sequence ID" value="TMI77889.1"/>
    <property type="molecule type" value="Genomic_DNA"/>
</dbReference>
<keyword evidence="6 7" id="KW-0472">Membrane</keyword>
<dbReference type="Pfam" id="PF00528">
    <property type="entry name" value="BPD_transp_1"/>
    <property type="match status" value="1"/>
</dbReference>
<keyword evidence="2 7" id="KW-0813">Transport</keyword>
<feature type="transmembrane region" description="Helical" evidence="7">
    <location>
        <begin position="96"/>
        <end position="116"/>
    </location>
</feature>
<dbReference type="InterPro" id="IPR051393">
    <property type="entry name" value="ABC_transporter_permease"/>
</dbReference>
<evidence type="ECO:0000256" key="7">
    <source>
        <dbReference type="RuleBase" id="RU363032"/>
    </source>
</evidence>
<evidence type="ECO:0000313" key="9">
    <source>
        <dbReference type="EMBL" id="TMI77889.1"/>
    </source>
</evidence>
<keyword evidence="4 7" id="KW-0812">Transmembrane</keyword>
<evidence type="ECO:0000256" key="5">
    <source>
        <dbReference type="ARBA" id="ARBA00022989"/>
    </source>
</evidence>
<feature type="domain" description="ABC transmembrane type-1" evidence="8">
    <location>
        <begin position="59"/>
        <end position="275"/>
    </location>
</feature>
<dbReference type="SUPFAM" id="SSF161098">
    <property type="entry name" value="MetI-like"/>
    <property type="match status" value="1"/>
</dbReference>
<dbReference type="AlphaFoldDB" id="A0A537J2V2"/>
<comment type="subcellular location">
    <subcellularLocation>
        <location evidence="1 7">Cell membrane</location>
        <topology evidence="1 7">Multi-pass membrane protein</topology>
    </subcellularLocation>
</comment>
<feature type="transmembrane region" description="Helical" evidence="7">
    <location>
        <begin position="254"/>
        <end position="275"/>
    </location>
</feature>
<evidence type="ECO:0000256" key="2">
    <source>
        <dbReference type="ARBA" id="ARBA00022448"/>
    </source>
</evidence>
<sequence>MVAFLAPALLIYAGFTVYPVLRTFYNSVHTVRPHGVLEYVGLRNFAELVRVDPVFWKAVGNTAIFAIAGTTADVVGGLLLALSLFSRPPFAKFLRVVWFTPVLMSYVVVGIIWVWIYDFDWGFANLVLRWLHLGALTRSWLGDPSTALASVLVTHIWKWLGFNMIIFLAALYALPGEVLGAAELDNCSGVAKLVHIIVPMLRPTIVNLLVLSFIGKMMIFDLVWVMTGGGPLWSTETVSTYVYKRAFDWNTFDLGYPSAIAVLWFGIIIAFVVMMTRLLRPRDRLEF</sequence>
<gene>
    <name evidence="9" type="ORF">E6H04_13420</name>
</gene>
<feature type="transmembrane region" description="Helical" evidence="7">
    <location>
        <begin position="63"/>
        <end position="84"/>
    </location>
</feature>
<dbReference type="PANTHER" id="PTHR30193:SF37">
    <property type="entry name" value="INNER MEMBRANE ABC TRANSPORTER PERMEASE PROTEIN YCJO"/>
    <property type="match status" value="1"/>
</dbReference>
<protein>
    <submittedName>
        <fullName evidence="9">Sugar ABC transporter permease</fullName>
    </submittedName>
</protein>
<dbReference type="CDD" id="cd06261">
    <property type="entry name" value="TM_PBP2"/>
    <property type="match status" value="1"/>
</dbReference>
<evidence type="ECO:0000259" key="8">
    <source>
        <dbReference type="PROSITE" id="PS50928"/>
    </source>
</evidence>
<dbReference type="PANTHER" id="PTHR30193">
    <property type="entry name" value="ABC TRANSPORTER PERMEASE PROTEIN"/>
    <property type="match status" value="1"/>
</dbReference>
<dbReference type="InterPro" id="IPR000515">
    <property type="entry name" value="MetI-like"/>
</dbReference>
<keyword evidence="5 7" id="KW-1133">Transmembrane helix</keyword>
<comment type="similarity">
    <text evidence="7">Belongs to the binding-protein-dependent transport system permease family.</text>
</comment>
<evidence type="ECO:0000256" key="3">
    <source>
        <dbReference type="ARBA" id="ARBA00022475"/>
    </source>
</evidence>